<dbReference type="RefSeq" id="WP_087289342.1">
    <property type="nucleotide sequence ID" value="NZ_NFJD01000004.1"/>
</dbReference>
<keyword evidence="2" id="KW-1185">Reference proteome</keyword>
<proteinExistence type="predicted"/>
<accession>A0A1Y4DCM8</accession>
<evidence type="ECO:0000313" key="1">
    <source>
        <dbReference type="EMBL" id="OUO56352.1"/>
    </source>
</evidence>
<sequence length="247" mass="27284">MLLTLLFTGAAFGYEFQVSPVAKEGPLGKKQHRMDENGEYECGVLLINTKIPNIKFNLSGIGGCGVEKTKRGYAVYLGRNTTYLTLTAPGFKSLRWDLSLPGGIQNQQYTAKIAVFGQDPATFSDSNTLKGVFKQNETGLYSRFAGKGKTLLKINTDLPFATLEETLLRPGSYAVRGEQTAAPYYLLIPSGTALGQVLRQERLAGKIPWDTVLKAPEDYQLDLSWGTEQDPNQLLKEVKKQVRVKIN</sequence>
<organism evidence="1 2">
    <name type="scientific">Candidatus Avelusimicrobium gallicola</name>
    <dbReference type="NCBI Taxonomy" id="2562704"/>
    <lineage>
        <taxon>Bacteria</taxon>
        <taxon>Pseudomonadati</taxon>
        <taxon>Elusimicrobiota</taxon>
        <taxon>Elusimicrobia</taxon>
        <taxon>Elusimicrobiales</taxon>
        <taxon>Elusimicrobiaceae</taxon>
        <taxon>Candidatus Avelusimicrobium</taxon>
    </lineage>
</organism>
<protein>
    <submittedName>
        <fullName evidence="1">Uncharacterized protein</fullName>
    </submittedName>
</protein>
<gene>
    <name evidence="1" type="ORF">B5F75_06985</name>
</gene>
<name>A0A1Y4DCM8_9BACT</name>
<dbReference type="Proteomes" id="UP000196368">
    <property type="component" value="Unassembled WGS sequence"/>
</dbReference>
<reference evidence="2" key="1">
    <citation type="submission" date="2017-04" db="EMBL/GenBank/DDBJ databases">
        <title>Function of individual gut microbiota members based on whole genome sequencing of pure cultures obtained from chicken caecum.</title>
        <authorList>
            <person name="Medvecky M."/>
            <person name="Cejkova D."/>
            <person name="Polansky O."/>
            <person name="Karasova D."/>
            <person name="Kubasova T."/>
            <person name="Cizek A."/>
            <person name="Rychlik I."/>
        </authorList>
    </citation>
    <scope>NUCLEOTIDE SEQUENCE [LARGE SCALE GENOMIC DNA]</scope>
    <source>
        <strain evidence="2">An273</strain>
    </source>
</reference>
<comment type="caution">
    <text evidence="1">The sequence shown here is derived from an EMBL/GenBank/DDBJ whole genome shotgun (WGS) entry which is preliminary data.</text>
</comment>
<evidence type="ECO:0000313" key="2">
    <source>
        <dbReference type="Proteomes" id="UP000196368"/>
    </source>
</evidence>
<dbReference type="EMBL" id="NFJD01000004">
    <property type="protein sequence ID" value="OUO56352.1"/>
    <property type="molecule type" value="Genomic_DNA"/>
</dbReference>
<dbReference type="AlphaFoldDB" id="A0A1Y4DCM8"/>